<proteinExistence type="predicted"/>
<reference evidence="2" key="2">
    <citation type="journal article" date="2018" name="BMC Genomics">
        <title>Genomic insights into host adaptation between the wheat stripe rust pathogen (Puccinia striiformis f. sp. tritici) and the barley stripe rust pathogen (Puccinia striiformis f. sp. hordei).</title>
        <authorList>
            <person name="Xia C."/>
            <person name="Wang M."/>
            <person name="Yin C."/>
            <person name="Cornejo O.E."/>
            <person name="Hulbert S.H."/>
            <person name="Chen X."/>
        </authorList>
    </citation>
    <scope>NUCLEOTIDE SEQUENCE [LARGE SCALE GENOMIC DNA]</scope>
    <source>
        <strain evidence="2">93TX-2</strain>
    </source>
</reference>
<reference evidence="1 2" key="1">
    <citation type="submission" date="2017-12" db="EMBL/GenBank/DDBJ databases">
        <title>Gene loss provides genomic basis for host adaptation in cereal stripe rust fungi.</title>
        <authorList>
            <person name="Xia C."/>
        </authorList>
    </citation>
    <scope>NUCLEOTIDE SEQUENCE [LARGE SCALE GENOMIC DNA]</scope>
    <source>
        <strain evidence="1 2">93TX-2</strain>
    </source>
</reference>
<evidence type="ECO:0000313" key="2">
    <source>
        <dbReference type="Proteomes" id="UP000238274"/>
    </source>
</evidence>
<evidence type="ECO:0000313" key="1">
    <source>
        <dbReference type="EMBL" id="POW18860.1"/>
    </source>
</evidence>
<accession>A0A2S4WAS1</accession>
<keyword evidence="2" id="KW-1185">Reference proteome</keyword>
<dbReference type="Proteomes" id="UP000238274">
    <property type="component" value="Unassembled WGS sequence"/>
</dbReference>
<protein>
    <submittedName>
        <fullName evidence="1">Uncharacterized protein</fullName>
    </submittedName>
</protein>
<comment type="caution">
    <text evidence="1">The sequence shown here is derived from an EMBL/GenBank/DDBJ whole genome shotgun (WGS) entry which is preliminary data.</text>
</comment>
<organism evidence="1 2">
    <name type="scientific">Puccinia striiformis</name>
    <dbReference type="NCBI Taxonomy" id="27350"/>
    <lineage>
        <taxon>Eukaryota</taxon>
        <taxon>Fungi</taxon>
        <taxon>Dikarya</taxon>
        <taxon>Basidiomycota</taxon>
        <taxon>Pucciniomycotina</taxon>
        <taxon>Pucciniomycetes</taxon>
        <taxon>Pucciniales</taxon>
        <taxon>Pucciniaceae</taxon>
        <taxon>Puccinia</taxon>
    </lineage>
</organism>
<reference evidence="2" key="3">
    <citation type="journal article" date="2018" name="Mol. Plant Microbe Interact.">
        <title>Genome sequence resources for the wheat stripe rust pathogen (Puccinia striiformis f. sp. tritici) and the barley stripe rust pathogen (Puccinia striiformis f. sp. hordei).</title>
        <authorList>
            <person name="Xia C."/>
            <person name="Wang M."/>
            <person name="Yin C."/>
            <person name="Cornejo O.E."/>
            <person name="Hulbert S.H."/>
            <person name="Chen X."/>
        </authorList>
    </citation>
    <scope>NUCLEOTIDE SEQUENCE [LARGE SCALE GENOMIC DNA]</scope>
    <source>
        <strain evidence="2">93TX-2</strain>
    </source>
</reference>
<name>A0A2S4WAS1_9BASI</name>
<dbReference type="AlphaFoldDB" id="A0A2S4WAS1"/>
<sequence length="103" mass="11690">MKAPEEEPEELNTNLDDNDAEGLHMEAIGYKQLPSSQLRARDRFDRIATLVCGMVAFARNRRHNGILYLSNASFSMKAFRSSSFRSRIFWATLTLKNTGGVLH</sequence>
<dbReference type="VEuPathDB" id="FungiDB:PSTT_09146"/>
<dbReference type="VEuPathDB" id="FungiDB:PSHT_05289"/>
<gene>
    <name evidence="1" type="ORF">PSHT_05289</name>
</gene>
<dbReference type="EMBL" id="PKSM01000058">
    <property type="protein sequence ID" value="POW18860.1"/>
    <property type="molecule type" value="Genomic_DNA"/>
</dbReference>